<feature type="transmembrane region" description="Helical" evidence="1">
    <location>
        <begin position="218"/>
        <end position="238"/>
    </location>
</feature>
<feature type="transmembrane region" description="Helical" evidence="1">
    <location>
        <begin position="325"/>
        <end position="345"/>
    </location>
</feature>
<comment type="caution">
    <text evidence="2">The sequence shown here is derived from an EMBL/GenBank/DDBJ whole genome shotgun (WGS) entry which is preliminary data.</text>
</comment>
<keyword evidence="1" id="KW-1133">Transmembrane helix</keyword>
<gene>
    <name evidence="2" type="ORF">ENQ76_15830</name>
</gene>
<sequence length="364" mass="38934">MLLPMLDVAIGLTFVYCLLSIVCSAVNEAIEAWLKVRASNLARGLEEMLDDPDLVKKLYQHPLIASLYSGRYTAIAARNLAVNPAPTNLPSYIPSADFAKALVDILLQDNAAVPAATHAAATATESMAQANAARSLNDPQADQLQAAAEAAAARARLAGNPRVLIASSTLPATAKAALSSLANPPQVDLTKLQSEIENWFNSTMDRVSEWYKRRTQTFILGLAFALAVLLNVDTVVLLRTLSQNEEARAAMVAAALQRSQAESAAAAGAANPLDPLQAAQQATKAAADSLNQAVAELDQARLPIGWTASAWSALNERPLRWVNKLLGVLLTTFAISLGADFWFNLLNKFVSVRSSRKPERKPQA</sequence>
<protein>
    <submittedName>
        <fullName evidence="2">Uncharacterized protein</fullName>
    </submittedName>
</protein>
<keyword evidence="1" id="KW-0812">Transmembrane</keyword>
<dbReference type="AlphaFoldDB" id="A0A7C2NYW5"/>
<accession>A0A7C2NYW5</accession>
<organism evidence="2">
    <name type="scientific">Schlesneria paludicola</name>
    <dbReference type="NCBI Taxonomy" id="360056"/>
    <lineage>
        <taxon>Bacteria</taxon>
        <taxon>Pseudomonadati</taxon>
        <taxon>Planctomycetota</taxon>
        <taxon>Planctomycetia</taxon>
        <taxon>Planctomycetales</taxon>
        <taxon>Planctomycetaceae</taxon>
        <taxon>Schlesneria</taxon>
    </lineage>
</organism>
<name>A0A7C2NYW5_9PLAN</name>
<proteinExistence type="predicted"/>
<dbReference type="EMBL" id="DSOK01000433">
    <property type="protein sequence ID" value="HEN16930.1"/>
    <property type="molecule type" value="Genomic_DNA"/>
</dbReference>
<keyword evidence="1" id="KW-0472">Membrane</keyword>
<evidence type="ECO:0000313" key="2">
    <source>
        <dbReference type="EMBL" id="HEN16930.1"/>
    </source>
</evidence>
<evidence type="ECO:0000256" key="1">
    <source>
        <dbReference type="SAM" id="Phobius"/>
    </source>
</evidence>
<reference evidence="2" key="1">
    <citation type="journal article" date="2020" name="mSystems">
        <title>Genome- and Community-Level Interaction Insights into Carbon Utilization and Element Cycling Functions of Hydrothermarchaeota in Hydrothermal Sediment.</title>
        <authorList>
            <person name="Zhou Z."/>
            <person name="Liu Y."/>
            <person name="Xu W."/>
            <person name="Pan J."/>
            <person name="Luo Z.H."/>
            <person name="Li M."/>
        </authorList>
    </citation>
    <scope>NUCLEOTIDE SEQUENCE [LARGE SCALE GENOMIC DNA]</scope>
    <source>
        <strain evidence="2">SpSt-339</strain>
    </source>
</reference>